<dbReference type="InterPro" id="IPR046601">
    <property type="entry name" value="DUF6660"/>
</dbReference>
<sequence length="104" mass="11171">MKFLTVIWATLILALSCFPCSDGGAAHAEGKATVLQDFGVDQDEAEHEELCSPLCECKCCGGISLTVHFSPLAPPVVVHTSYISPYHAVDLASPTFPFWHPPKA</sequence>
<gene>
    <name evidence="2" type="ORF">SAMN06296052_104120</name>
</gene>
<keyword evidence="3" id="KW-1185">Reference proteome</keyword>
<accession>A0A239DAH5</accession>
<feature type="signal peptide" evidence="1">
    <location>
        <begin position="1"/>
        <end position="28"/>
    </location>
</feature>
<dbReference type="PROSITE" id="PS51257">
    <property type="entry name" value="PROKAR_LIPOPROTEIN"/>
    <property type="match status" value="1"/>
</dbReference>
<evidence type="ECO:0000256" key="1">
    <source>
        <dbReference type="SAM" id="SignalP"/>
    </source>
</evidence>
<proteinExistence type="predicted"/>
<keyword evidence="1" id="KW-0732">Signal</keyword>
<dbReference type="RefSeq" id="WP_089318305.1">
    <property type="nucleotide sequence ID" value="NZ_FZOQ01000004.1"/>
</dbReference>
<dbReference type="Pfam" id="PF20365">
    <property type="entry name" value="DUF6660"/>
    <property type="match status" value="1"/>
</dbReference>
<protein>
    <submittedName>
        <fullName evidence="2">Uncharacterized protein</fullName>
    </submittedName>
</protein>
<name>A0A239DAH5_9BACT</name>
<feature type="chain" id="PRO_5012014645" evidence="1">
    <location>
        <begin position="29"/>
        <end position="104"/>
    </location>
</feature>
<dbReference type="Proteomes" id="UP000198432">
    <property type="component" value="Unassembled WGS sequence"/>
</dbReference>
<evidence type="ECO:0000313" key="3">
    <source>
        <dbReference type="Proteomes" id="UP000198432"/>
    </source>
</evidence>
<evidence type="ECO:0000313" key="2">
    <source>
        <dbReference type="EMBL" id="SNS28871.1"/>
    </source>
</evidence>
<dbReference type="OrthoDB" id="997115at2"/>
<organism evidence="2 3">
    <name type="scientific">Pontibacter ummariensis</name>
    <dbReference type="NCBI Taxonomy" id="1610492"/>
    <lineage>
        <taxon>Bacteria</taxon>
        <taxon>Pseudomonadati</taxon>
        <taxon>Bacteroidota</taxon>
        <taxon>Cytophagia</taxon>
        <taxon>Cytophagales</taxon>
        <taxon>Hymenobacteraceae</taxon>
        <taxon>Pontibacter</taxon>
    </lineage>
</organism>
<dbReference type="EMBL" id="FZOQ01000004">
    <property type="protein sequence ID" value="SNS28871.1"/>
    <property type="molecule type" value="Genomic_DNA"/>
</dbReference>
<reference evidence="3" key="1">
    <citation type="submission" date="2017-06" db="EMBL/GenBank/DDBJ databases">
        <authorList>
            <person name="Varghese N."/>
            <person name="Submissions S."/>
        </authorList>
    </citation>
    <scope>NUCLEOTIDE SEQUENCE [LARGE SCALE GENOMIC DNA]</scope>
    <source>
        <strain evidence="3">NKM1</strain>
    </source>
</reference>
<dbReference type="AlphaFoldDB" id="A0A239DAH5"/>